<dbReference type="Proteomes" id="UP000571817">
    <property type="component" value="Unassembled WGS sequence"/>
</dbReference>
<evidence type="ECO:0000256" key="2">
    <source>
        <dbReference type="SAM" id="SignalP"/>
    </source>
</evidence>
<dbReference type="Pfam" id="PF01476">
    <property type="entry name" value="LysM"/>
    <property type="match status" value="1"/>
</dbReference>
<accession>A0A853DDB2</accession>
<comment type="caution">
    <text evidence="4">The sequence shown here is derived from an EMBL/GenBank/DDBJ whole genome shotgun (WGS) entry which is preliminary data.</text>
</comment>
<keyword evidence="5" id="KW-1185">Reference proteome</keyword>
<proteinExistence type="predicted"/>
<feature type="domain" description="LysM" evidence="3">
    <location>
        <begin position="161"/>
        <end position="182"/>
    </location>
</feature>
<feature type="compositionally biased region" description="Basic residues" evidence="1">
    <location>
        <begin position="41"/>
        <end position="51"/>
    </location>
</feature>
<feature type="region of interest" description="Disordered" evidence="1">
    <location>
        <begin position="197"/>
        <end position="216"/>
    </location>
</feature>
<evidence type="ECO:0000259" key="3">
    <source>
        <dbReference type="Pfam" id="PF01476"/>
    </source>
</evidence>
<feature type="chain" id="PRO_5032785693" evidence="2">
    <location>
        <begin position="28"/>
        <end position="216"/>
    </location>
</feature>
<dbReference type="InterPro" id="IPR018392">
    <property type="entry name" value="LysM"/>
</dbReference>
<protein>
    <submittedName>
        <fullName evidence="4">Lambda repressor-like predicted transcriptional regulator</fullName>
    </submittedName>
</protein>
<feature type="signal peptide" evidence="2">
    <location>
        <begin position="1"/>
        <end position="27"/>
    </location>
</feature>
<feature type="compositionally biased region" description="Polar residues" evidence="1">
    <location>
        <begin position="207"/>
        <end position="216"/>
    </location>
</feature>
<evidence type="ECO:0000256" key="1">
    <source>
        <dbReference type="SAM" id="MobiDB-lite"/>
    </source>
</evidence>
<feature type="region of interest" description="Disordered" evidence="1">
    <location>
        <begin position="32"/>
        <end position="52"/>
    </location>
</feature>
<keyword evidence="2" id="KW-0732">Signal</keyword>
<dbReference type="EMBL" id="JACCFW010000001">
    <property type="protein sequence ID" value="NYJ74878.1"/>
    <property type="molecule type" value="Genomic_DNA"/>
</dbReference>
<name>A0A853DDB2_9MICO</name>
<dbReference type="RefSeq" id="WP_179481111.1">
    <property type="nucleotide sequence ID" value="NZ_JACCFW010000001.1"/>
</dbReference>
<organism evidence="4 5">
    <name type="scientific">Allobranchiibius huperziae</name>
    <dbReference type="NCBI Taxonomy" id="1874116"/>
    <lineage>
        <taxon>Bacteria</taxon>
        <taxon>Bacillati</taxon>
        <taxon>Actinomycetota</taxon>
        <taxon>Actinomycetes</taxon>
        <taxon>Micrococcales</taxon>
        <taxon>Dermacoccaceae</taxon>
        <taxon>Allobranchiibius</taxon>
    </lineage>
</organism>
<reference evidence="4 5" key="1">
    <citation type="submission" date="2020-07" db="EMBL/GenBank/DDBJ databases">
        <title>Sequencing the genomes of 1000 actinobacteria strains.</title>
        <authorList>
            <person name="Klenk H.-P."/>
        </authorList>
    </citation>
    <scope>NUCLEOTIDE SEQUENCE [LARGE SCALE GENOMIC DNA]</scope>
    <source>
        <strain evidence="4 5">DSM 29531</strain>
    </source>
</reference>
<evidence type="ECO:0000313" key="4">
    <source>
        <dbReference type="EMBL" id="NYJ74878.1"/>
    </source>
</evidence>
<evidence type="ECO:0000313" key="5">
    <source>
        <dbReference type="Proteomes" id="UP000571817"/>
    </source>
</evidence>
<sequence length="216" mass="22431">MLRRTKIITGSSLAAVAAVGVGVPAYASSASTTQSGTAQSTRHHHHKGHRDRLHELGLTRAAIAKDAGTDVAGLKAGRKAGESLVQIAARHHVSRATLLSRLDATADARVTKLINTKLPVRKTGKHPAAHAWAKRHGLGGAYKNVAATLKLSPQTLSADLKKGETLQQIATAQHVSTATLTAVIDKDVNAAIAKAADRVPHSHAGKRTTSSSSATS</sequence>
<dbReference type="AlphaFoldDB" id="A0A853DDB2"/>
<gene>
    <name evidence="4" type="ORF">HNR15_001841</name>
</gene>